<comment type="similarity">
    <text evidence="1 6">Belongs to the MinC family.</text>
</comment>
<reference evidence="9" key="1">
    <citation type="submission" date="2020-10" db="EMBL/GenBank/DDBJ databases">
        <title>Bacterium isolated from coastal waters sediment.</title>
        <authorList>
            <person name="Chen R.-J."/>
            <person name="Lu D.-C."/>
            <person name="Zhu K.-L."/>
            <person name="Du Z.-J."/>
        </authorList>
    </citation>
    <scope>NUCLEOTIDE SEQUENCE</scope>
    <source>
        <strain evidence="9">N1Y112</strain>
    </source>
</reference>
<dbReference type="InterPro" id="IPR007874">
    <property type="entry name" value="MinC_N"/>
</dbReference>
<protein>
    <recommendedName>
        <fullName evidence="6">Probable septum site-determining protein MinC</fullName>
    </recommendedName>
</protein>
<dbReference type="NCBIfam" id="TIGR01222">
    <property type="entry name" value="minC"/>
    <property type="match status" value="1"/>
</dbReference>
<gene>
    <name evidence="6 9" type="primary">minC</name>
    <name evidence="9" type="ORF">IOQ59_05780</name>
</gene>
<evidence type="ECO:0000256" key="2">
    <source>
        <dbReference type="ARBA" id="ARBA00022618"/>
    </source>
</evidence>
<accession>A0A8J7FBR0</accession>
<dbReference type="Pfam" id="PF03775">
    <property type="entry name" value="MinC_C"/>
    <property type="match status" value="1"/>
</dbReference>
<dbReference type="InterPro" id="IPR013033">
    <property type="entry name" value="MinC"/>
</dbReference>
<dbReference type="AlphaFoldDB" id="A0A8J7FBR0"/>
<dbReference type="Gene3D" id="3.30.70.260">
    <property type="match status" value="1"/>
</dbReference>
<comment type="function">
    <text evidence="5 6">Cell division inhibitor that blocks the formation of polar Z ring septums. Rapidly oscillates between the poles of the cell to destabilize FtsZ filaments that have formed before they mature into polar Z rings. Prevents FtsZ polymerization.</text>
</comment>
<evidence type="ECO:0000256" key="6">
    <source>
        <dbReference type="HAMAP-Rule" id="MF_00267"/>
    </source>
</evidence>
<evidence type="ECO:0000313" key="10">
    <source>
        <dbReference type="Proteomes" id="UP000640333"/>
    </source>
</evidence>
<proteinExistence type="inferred from homology"/>
<dbReference type="EMBL" id="JADEYS010000004">
    <property type="protein sequence ID" value="MBE9396771.1"/>
    <property type="molecule type" value="Genomic_DNA"/>
</dbReference>
<dbReference type="PANTHER" id="PTHR34108">
    <property type="entry name" value="SEPTUM SITE-DETERMINING PROTEIN MINC"/>
    <property type="match status" value="1"/>
</dbReference>
<comment type="caution">
    <text evidence="9">The sequence shown here is derived from an EMBL/GenBank/DDBJ whole genome shotgun (WGS) entry which is preliminary data.</text>
</comment>
<dbReference type="InterPro" id="IPR036145">
    <property type="entry name" value="MinC_C_sf"/>
</dbReference>
<dbReference type="Pfam" id="PF05209">
    <property type="entry name" value="MinC_N"/>
    <property type="match status" value="1"/>
</dbReference>
<dbReference type="RefSeq" id="WP_193952323.1">
    <property type="nucleotide sequence ID" value="NZ_JADEYS010000004.1"/>
</dbReference>
<evidence type="ECO:0000256" key="5">
    <source>
        <dbReference type="ARBA" id="ARBA00025606"/>
    </source>
</evidence>
<keyword evidence="10" id="KW-1185">Reference proteome</keyword>
<sequence length="244" mass="26886">MNDACFQLKGSAVSIIVLELYHYSVPSFTELLGDKVRQAPQFFQQSPVVISLEKLEETQSLDFASLLEICREFHLQPMALRGVPEHLLASARDCGLALIPANQRNSTELDTRQTEDQPDAQAEVVVKKIVEEKLVRRPSKVITRPVRSGQQVYSEGDLIVMSQVSAGAEVLAEGDIHIYGTLRGRALAGVTGDTNAKIFCQNLSAELIAIAGNFILSDSLQNKCWQEAAYISLEDENLQVRALS</sequence>
<keyword evidence="4 6" id="KW-0131">Cell cycle</keyword>
<dbReference type="GO" id="GO:1901891">
    <property type="term" value="P:regulation of cell septum assembly"/>
    <property type="evidence" value="ECO:0007669"/>
    <property type="project" value="InterPro"/>
</dbReference>
<dbReference type="InterPro" id="IPR016098">
    <property type="entry name" value="CAP/MinC_C"/>
</dbReference>
<keyword evidence="2 6" id="KW-0132">Cell division</keyword>
<evidence type="ECO:0000256" key="1">
    <source>
        <dbReference type="ARBA" id="ARBA00006291"/>
    </source>
</evidence>
<dbReference type="GO" id="GO:0051302">
    <property type="term" value="P:regulation of cell division"/>
    <property type="evidence" value="ECO:0007669"/>
    <property type="project" value="InterPro"/>
</dbReference>
<name>A0A8J7FBR0_9GAMM</name>
<dbReference type="SUPFAM" id="SSF63848">
    <property type="entry name" value="Cell-division inhibitor MinC, C-terminal domain"/>
    <property type="match status" value="1"/>
</dbReference>
<keyword evidence="3 6" id="KW-0717">Septation</keyword>
<dbReference type="HAMAP" id="MF_00267">
    <property type="entry name" value="MinC"/>
    <property type="match status" value="1"/>
</dbReference>
<evidence type="ECO:0000256" key="4">
    <source>
        <dbReference type="ARBA" id="ARBA00023306"/>
    </source>
</evidence>
<evidence type="ECO:0000259" key="8">
    <source>
        <dbReference type="Pfam" id="PF05209"/>
    </source>
</evidence>
<evidence type="ECO:0000256" key="3">
    <source>
        <dbReference type="ARBA" id="ARBA00023210"/>
    </source>
</evidence>
<feature type="domain" description="Septum formation inhibitor MinC N-terminal" evidence="8">
    <location>
        <begin position="6"/>
        <end position="77"/>
    </location>
</feature>
<evidence type="ECO:0000313" key="9">
    <source>
        <dbReference type="EMBL" id="MBE9396771.1"/>
    </source>
</evidence>
<dbReference type="GO" id="GO:0000917">
    <property type="term" value="P:division septum assembly"/>
    <property type="evidence" value="ECO:0007669"/>
    <property type="project" value="UniProtKB-KW"/>
</dbReference>
<dbReference type="PANTHER" id="PTHR34108:SF1">
    <property type="entry name" value="SEPTUM SITE-DETERMINING PROTEIN MINC"/>
    <property type="match status" value="1"/>
</dbReference>
<dbReference type="InterPro" id="IPR005526">
    <property type="entry name" value="Septum_form_inhib_MinC_C"/>
</dbReference>
<dbReference type="Gene3D" id="2.160.20.70">
    <property type="match status" value="1"/>
</dbReference>
<dbReference type="Proteomes" id="UP000640333">
    <property type="component" value="Unassembled WGS sequence"/>
</dbReference>
<feature type="domain" description="Septum formation inhibitor MinC C-terminal" evidence="7">
    <location>
        <begin position="141"/>
        <end position="240"/>
    </location>
</feature>
<evidence type="ECO:0000259" key="7">
    <source>
        <dbReference type="Pfam" id="PF03775"/>
    </source>
</evidence>
<dbReference type="GO" id="GO:0000902">
    <property type="term" value="P:cell morphogenesis"/>
    <property type="evidence" value="ECO:0007669"/>
    <property type="project" value="InterPro"/>
</dbReference>
<comment type="subunit">
    <text evidence="6">Interacts with MinD and FtsZ.</text>
</comment>
<organism evidence="9 10">
    <name type="scientific">Pontibacterium sinense</name>
    <dbReference type="NCBI Taxonomy" id="2781979"/>
    <lineage>
        <taxon>Bacteria</taxon>
        <taxon>Pseudomonadati</taxon>
        <taxon>Pseudomonadota</taxon>
        <taxon>Gammaproteobacteria</taxon>
        <taxon>Oceanospirillales</taxon>
        <taxon>Oceanospirillaceae</taxon>
        <taxon>Pontibacterium</taxon>
    </lineage>
</organism>